<evidence type="ECO:0000256" key="1">
    <source>
        <dbReference type="SAM" id="MobiDB-lite"/>
    </source>
</evidence>
<dbReference type="AlphaFoldDB" id="A0AA96GG98"/>
<protein>
    <submittedName>
        <fullName evidence="2">Uncharacterized protein</fullName>
    </submittedName>
</protein>
<reference evidence="2 3" key="1">
    <citation type="submission" date="2023-01" db="EMBL/GenBank/DDBJ databases">
        <title>Cultivation and genomic characterization of new, ubiquitous marine nitrite-oxidizing bacteria from the Nitrospirales.</title>
        <authorList>
            <person name="Mueller A.J."/>
            <person name="Daebeler A."/>
            <person name="Herbold C.W."/>
            <person name="Kirkegaard R.H."/>
            <person name="Daims H."/>
        </authorList>
    </citation>
    <scope>NUCLEOTIDE SEQUENCE [LARGE SCALE GENOMIC DNA]</scope>
    <source>
        <strain evidence="2 3">DK</strain>
    </source>
</reference>
<dbReference type="RefSeq" id="WP_312743091.1">
    <property type="nucleotide sequence ID" value="NZ_CP116968.1"/>
</dbReference>
<evidence type="ECO:0000313" key="3">
    <source>
        <dbReference type="Proteomes" id="UP001302494"/>
    </source>
</evidence>
<dbReference type="Proteomes" id="UP001302494">
    <property type="component" value="Chromosome"/>
</dbReference>
<organism evidence="2 3">
    <name type="scientific">Candidatus Nitrospira neomarina</name>
    <dbReference type="NCBI Taxonomy" id="3020899"/>
    <lineage>
        <taxon>Bacteria</taxon>
        <taxon>Pseudomonadati</taxon>
        <taxon>Nitrospirota</taxon>
        <taxon>Nitrospiria</taxon>
        <taxon>Nitrospirales</taxon>
        <taxon>Nitrospiraceae</taxon>
        <taxon>Nitrospira</taxon>
    </lineage>
</organism>
<name>A0AA96GG98_9BACT</name>
<evidence type="ECO:0000313" key="2">
    <source>
        <dbReference type="EMBL" id="WNM61236.1"/>
    </source>
</evidence>
<keyword evidence="3" id="KW-1185">Reference proteome</keyword>
<accession>A0AA96GG98</accession>
<dbReference type="EMBL" id="CP116968">
    <property type="protein sequence ID" value="WNM61236.1"/>
    <property type="molecule type" value="Genomic_DNA"/>
</dbReference>
<gene>
    <name evidence="2" type="ORF">PQG83_15955</name>
</gene>
<dbReference type="KEGG" id="nneo:PQG83_15955"/>
<proteinExistence type="predicted"/>
<sequence>MMKSTLQQRTNSSANNPATTQRKIRRRHTRIHLDSLRPDPSAYCADALDQCPKCQGLVHQEGGETSNETVVRCLNCGWQPHYQTPIIRETAESRLIRSLTNQFVSEYEWHRVP</sequence>
<feature type="region of interest" description="Disordered" evidence="1">
    <location>
        <begin position="1"/>
        <end position="29"/>
    </location>
</feature>
<feature type="compositionally biased region" description="Polar residues" evidence="1">
    <location>
        <begin position="1"/>
        <end position="21"/>
    </location>
</feature>